<dbReference type="InterPro" id="IPR002347">
    <property type="entry name" value="SDR_fam"/>
</dbReference>
<dbReference type="PANTHER" id="PTHR43477">
    <property type="entry name" value="DIHYDROANTICAPSIN 7-DEHYDROGENASE"/>
    <property type="match status" value="1"/>
</dbReference>
<evidence type="ECO:0000313" key="5">
    <source>
        <dbReference type="Proteomes" id="UP000996601"/>
    </source>
</evidence>
<sequence length="244" mass="25550">MSFSLENKRVLLTAAGQGIGRASALAFARAGATVVATDINADALKSLAGEANIETYVLDVLDDEAVTRVITATGPFDVLFNCAGFVHAGSILDMPDKDLDFAFDLNVRAMVRTIRAVLPSMLERKDGAIINMASVASSVKGVPNRAAYTITKAAVVGLTKSVAADYVGQGIRCNCICPGTVESPSLQDRLKAQGDYEAARAAFIARQPIGRIGTPEEIADLAVYLAGATYTTGQAYAIDGGWTI</sequence>
<keyword evidence="3" id="KW-0520">NAD</keyword>
<evidence type="ECO:0000256" key="1">
    <source>
        <dbReference type="ARBA" id="ARBA00006484"/>
    </source>
</evidence>
<dbReference type="RefSeq" id="WP_256116570.1">
    <property type="nucleotide sequence ID" value="NZ_WHSB02000003.1"/>
</dbReference>
<evidence type="ECO:0000313" key="4">
    <source>
        <dbReference type="EMBL" id="MCQ4630336.1"/>
    </source>
</evidence>
<keyword evidence="2" id="KW-0560">Oxidoreductase</keyword>
<dbReference type="Proteomes" id="UP000996601">
    <property type="component" value="Unassembled WGS sequence"/>
</dbReference>
<evidence type="ECO:0000256" key="2">
    <source>
        <dbReference type="ARBA" id="ARBA00023002"/>
    </source>
</evidence>
<dbReference type="PROSITE" id="PS00061">
    <property type="entry name" value="ADH_SHORT"/>
    <property type="match status" value="1"/>
</dbReference>
<proteinExistence type="inferred from homology"/>
<dbReference type="Pfam" id="PF13561">
    <property type="entry name" value="adh_short_C2"/>
    <property type="match status" value="1"/>
</dbReference>
<name>A0ABT1R593_9HYPH</name>
<dbReference type="InterPro" id="IPR020904">
    <property type="entry name" value="Sc_DH/Rdtase_CS"/>
</dbReference>
<dbReference type="CDD" id="cd05368">
    <property type="entry name" value="DHRS6_like_SDR_c"/>
    <property type="match status" value="1"/>
</dbReference>
<dbReference type="PANTHER" id="PTHR43477:SF4">
    <property type="entry name" value="DEHYDROGENASE_REDUCTASE SDR FAMILY MEMBER 6"/>
    <property type="match status" value="1"/>
</dbReference>
<dbReference type="SUPFAM" id="SSF51735">
    <property type="entry name" value="NAD(P)-binding Rossmann-fold domains"/>
    <property type="match status" value="1"/>
</dbReference>
<dbReference type="PRINTS" id="PR00081">
    <property type="entry name" value="GDHRDH"/>
</dbReference>
<keyword evidence="5" id="KW-1185">Reference proteome</keyword>
<dbReference type="PRINTS" id="PR00080">
    <property type="entry name" value="SDRFAMILY"/>
</dbReference>
<reference evidence="4" key="1">
    <citation type="submission" date="2021-07" db="EMBL/GenBank/DDBJ databases">
        <title>Shinella sp. nov., a novel member of the genus Shinella from water.</title>
        <authorList>
            <person name="Deng Y."/>
        </authorList>
    </citation>
    <scope>NUCLEOTIDE SEQUENCE</scope>
    <source>
        <strain evidence="4">CPCC 100929</strain>
    </source>
</reference>
<dbReference type="Gene3D" id="3.40.50.720">
    <property type="entry name" value="NAD(P)-binding Rossmann-like Domain"/>
    <property type="match status" value="1"/>
</dbReference>
<gene>
    <name evidence="4" type="ORF">GB927_009835</name>
</gene>
<comment type="caution">
    <text evidence="4">The sequence shown here is derived from an EMBL/GenBank/DDBJ whole genome shotgun (WGS) entry which is preliminary data.</text>
</comment>
<comment type="similarity">
    <text evidence="1">Belongs to the short-chain dehydrogenases/reductases (SDR) family.</text>
</comment>
<organism evidence="4 5">
    <name type="scientific">Shinella lacus</name>
    <dbReference type="NCBI Taxonomy" id="2654216"/>
    <lineage>
        <taxon>Bacteria</taxon>
        <taxon>Pseudomonadati</taxon>
        <taxon>Pseudomonadota</taxon>
        <taxon>Alphaproteobacteria</taxon>
        <taxon>Hyphomicrobiales</taxon>
        <taxon>Rhizobiaceae</taxon>
        <taxon>Shinella</taxon>
    </lineage>
</organism>
<dbReference type="InterPro" id="IPR051122">
    <property type="entry name" value="SDR_DHRS6-like"/>
</dbReference>
<dbReference type="InterPro" id="IPR036291">
    <property type="entry name" value="NAD(P)-bd_dom_sf"/>
</dbReference>
<protein>
    <submittedName>
        <fullName evidence="4">SDR family oxidoreductase</fullName>
    </submittedName>
</protein>
<dbReference type="EMBL" id="WHSB02000003">
    <property type="protein sequence ID" value="MCQ4630336.1"/>
    <property type="molecule type" value="Genomic_DNA"/>
</dbReference>
<accession>A0ABT1R593</accession>
<evidence type="ECO:0000256" key="3">
    <source>
        <dbReference type="ARBA" id="ARBA00023027"/>
    </source>
</evidence>